<keyword evidence="5" id="KW-0315">Glutamine amidotransferase</keyword>
<dbReference type="GO" id="GO:0016829">
    <property type="term" value="F:lyase activity"/>
    <property type="evidence" value="ECO:0007669"/>
    <property type="project" value="UniProtKB-KW"/>
</dbReference>
<dbReference type="PANTHER" id="PTHR42701:SF1">
    <property type="entry name" value="IMIDAZOLE GLYCEROL PHOSPHATE SYNTHASE SUBUNIT HISH"/>
    <property type="match status" value="1"/>
</dbReference>
<sequence length="69" mass="8098">MLQLTQDHLMTVIKKLRQPVLGVCLGMQILYEFSEEGEVERIGVFHKKMDKITYSPSYMIPHMGWDNLE</sequence>
<keyword evidence="3" id="KW-0028">Amino-acid biosynthesis</keyword>
<evidence type="ECO:0000313" key="11">
    <source>
        <dbReference type="EMBL" id="APS00728.1"/>
    </source>
</evidence>
<evidence type="ECO:0000256" key="5">
    <source>
        <dbReference type="ARBA" id="ARBA00022962"/>
    </source>
</evidence>
<organism evidence="11 12">
    <name type="scientific">Pajaroellobacter abortibovis</name>
    <dbReference type="NCBI Taxonomy" id="1882918"/>
    <lineage>
        <taxon>Bacteria</taxon>
        <taxon>Pseudomonadati</taxon>
        <taxon>Myxococcota</taxon>
        <taxon>Polyangia</taxon>
        <taxon>Polyangiales</taxon>
        <taxon>Polyangiaceae</taxon>
    </lineage>
</organism>
<feature type="domain" description="Glutamine amidotransferase" evidence="10">
    <location>
        <begin position="10"/>
        <end position="39"/>
    </location>
</feature>
<dbReference type="PROSITE" id="PS51273">
    <property type="entry name" value="GATASE_TYPE_1"/>
    <property type="match status" value="1"/>
</dbReference>
<dbReference type="STRING" id="1882918.BCY86_08595"/>
<protein>
    <recommendedName>
        <fullName evidence="10">Glutamine amidotransferase domain-containing protein</fullName>
    </recommendedName>
</protein>
<dbReference type="UniPathway" id="UPA00031">
    <property type="reaction ID" value="UER00010"/>
</dbReference>
<dbReference type="GO" id="GO:0000107">
    <property type="term" value="F:imidazoleglycerol-phosphate synthase activity"/>
    <property type="evidence" value="ECO:0007669"/>
    <property type="project" value="TreeGrafter"/>
</dbReference>
<dbReference type="EMBL" id="CP016908">
    <property type="protein sequence ID" value="APS00728.1"/>
    <property type="molecule type" value="Genomic_DNA"/>
</dbReference>
<comment type="catalytic activity">
    <reaction evidence="8">
        <text>5-[(5-phospho-1-deoxy-D-ribulos-1-ylimino)methylamino]-1-(5-phospho-beta-D-ribosyl)imidazole-4-carboxamide + L-glutamine = D-erythro-1-(imidazol-4-yl)glycerol 3-phosphate + 5-amino-1-(5-phospho-beta-D-ribosyl)imidazole-4-carboxamide + L-glutamate + H(+)</text>
        <dbReference type="Rhea" id="RHEA:24793"/>
        <dbReference type="ChEBI" id="CHEBI:15378"/>
        <dbReference type="ChEBI" id="CHEBI:29985"/>
        <dbReference type="ChEBI" id="CHEBI:58278"/>
        <dbReference type="ChEBI" id="CHEBI:58359"/>
        <dbReference type="ChEBI" id="CHEBI:58475"/>
        <dbReference type="ChEBI" id="CHEBI:58525"/>
        <dbReference type="EC" id="4.3.2.10"/>
    </reaction>
</comment>
<dbReference type="AlphaFoldDB" id="A0A1L6MZ63"/>
<keyword evidence="4" id="KW-0378">Hydrolase</keyword>
<dbReference type="Gene3D" id="3.40.50.880">
    <property type="match status" value="1"/>
</dbReference>
<evidence type="ECO:0000259" key="10">
    <source>
        <dbReference type="Pfam" id="PF00117"/>
    </source>
</evidence>
<evidence type="ECO:0000256" key="6">
    <source>
        <dbReference type="ARBA" id="ARBA00023102"/>
    </source>
</evidence>
<dbReference type="KEGG" id="pabo:BCY86_08595"/>
<comment type="subunit">
    <text evidence="2">Heterodimer of HisH and HisF.</text>
</comment>
<evidence type="ECO:0000256" key="3">
    <source>
        <dbReference type="ARBA" id="ARBA00022605"/>
    </source>
</evidence>
<evidence type="ECO:0000256" key="1">
    <source>
        <dbReference type="ARBA" id="ARBA00005091"/>
    </source>
</evidence>
<dbReference type="InterPro" id="IPR010139">
    <property type="entry name" value="Imidazole-glycPsynth_HisH"/>
</dbReference>
<evidence type="ECO:0000256" key="9">
    <source>
        <dbReference type="ARBA" id="ARBA00049534"/>
    </source>
</evidence>
<comment type="pathway">
    <text evidence="1">Amino-acid biosynthesis; L-histidine biosynthesis; L-histidine from 5-phospho-alpha-D-ribose 1-diphosphate: step 5/9.</text>
</comment>
<comment type="catalytic activity">
    <reaction evidence="9">
        <text>L-glutamine + H2O = L-glutamate + NH4(+)</text>
        <dbReference type="Rhea" id="RHEA:15889"/>
        <dbReference type="ChEBI" id="CHEBI:15377"/>
        <dbReference type="ChEBI" id="CHEBI:28938"/>
        <dbReference type="ChEBI" id="CHEBI:29985"/>
        <dbReference type="ChEBI" id="CHEBI:58359"/>
        <dbReference type="EC" id="3.5.1.2"/>
    </reaction>
</comment>
<name>A0A1L6MZ63_9BACT</name>
<dbReference type="SUPFAM" id="SSF52317">
    <property type="entry name" value="Class I glutamine amidotransferase-like"/>
    <property type="match status" value="1"/>
</dbReference>
<dbReference type="InterPro" id="IPR017926">
    <property type="entry name" value="GATASE"/>
</dbReference>
<keyword evidence="6" id="KW-0368">Histidine biosynthesis</keyword>
<keyword evidence="7" id="KW-0456">Lyase</keyword>
<evidence type="ECO:0000256" key="2">
    <source>
        <dbReference type="ARBA" id="ARBA00011152"/>
    </source>
</evidence>
<dbReference type="GO" id="GO:0000105">
    <property type="term" value="P:L-histidine biosynthetic process"/>
    <property type="evidence" value="ECO:0007669"/>
    <property type="project" value="UniProtKB-UniPathway"/>
</dbReference>
<accession>A0A1L6MZ63</accession>
<dbReference type="InterPro" id="IPR029062">
    <property type="entry name" value="Class_I_gatase-like"/>
</dbReference>
<dbReference type="GO" id="GO:0004359">
    <property type="term" value="F:glutaminase activity"/>
    <property type="evidence" value="ECO:0007669"/>
    <property type="project" value="UniProtKB-EC"/>
</dbReference>
<dbReference type="Proteomes" id="UP000185544">
    <property type="component" value="Chromosome"/>
</dbReference>
<reference evidence="11 12" key="1">
    <citation type="submission" date="2016-08" db="EMBL/GenBank/DDBJ databases">
        <title>Identification and validation of antigenic proteins from Pajaroellobacter abortibovis using de-novo genome sequence assembly and reverse vaccinology.</title>
        <authorList>
            <person name="Welly B.T."/>
            <person name="Miller M.R."/>
            <person name="Stott J.L."/>
            <person name="Blanchard M.T."/>
            <person name="Islas-Trejo A.D."/>
            <person name="O'Rourke S.M."/>
            <person name="Young A.E."/>
            <person name="Medrano J.F."/>
            <person name="Van Eenennaam A.L."/>
        </authorList>
    </citation>
    <scope>NUCLEOTIDE SEQUENCE [LARGE SCALE GENOMIC DNA]</scope>
    <source>
        <strain evidence="11 12">BTF92-0548A/99-0131</strain>
    </source>
</reference>
<gene>
    <name evidence="11" type="ORF">BCY86_08595</name>
</gene>
<proteinExistence type="predicted"/>
<dbReference type="PANTHER" id="PTHR42701">
    <property type="entry name" value="IMIDAZOLE GLYCEROL PHOSPHATE SYNTHASE SUBUNIT HISH"/>
    <property type="match status" value="1"/>
</dbReference>
<evidence type="ECO:0000256" key="8">
    <source>
        <dbReference type="ARBA" id="ARBA00047838"/>
    </source>
</evidence>
<evidence type="ECO:0000256" key="7">
    <source>
        <dbReference type="ARBA" id="ARBA00023239"/>
    </source>
</evidence>
<dbReference type="Pfam" id="PF00117">
    <property type="entry name" value="GATase"/>
    <property type="match status" value="1"/>
</dbReference>
<keyword evidence="12" id="KW-1185">Reference proteome</keyword>
<evidence type="ECO:0000256" key="4">
    <source>
        <dbReference type="ARBA" id="ARBA00022801"/>
    </source>
</evidence>
<evidence type="ECO:0000313" key="12">
    <source>
        <dbReference type="Proteomes" id="UP000185544"/>
    </source>
</evidence>